<protein>
    <submittedName>
        <fullName evidence="2">Membrane protein</fullName>
    </submittedName>
</protein>
<feature type="transmembrane region" description="Helical" evidence="1">
    <location>
        <begin position="31"/>
        <end position="51"/>
    </location>
</feature>
<dbReference type="KEGG" id="ccro:CMC5_015980"/>
<dbReference type="RefSeq" id="WP_050429827.1">
    <property type="nucleotide sequence ID" value="NZ_CP012159.1"/>
</dbReference>
<keyword evidence="3" id="KW-1185">Reference proteome</keyword>
<feature type="transmembrane region" description="Helical" evidence="1">
    <location>
        <begin position="6"/>
        <end position="24"/>
    </location>
</feature>
<dbReference type="OrthoDB" id="5295794at2"/>
<dbReference type="Proteomes" id="UP000067626">
    <property type="component" value="Chromosome"/>
</dbReference>
<sequence length="96" mass="10665">MAAAVYLLCALTSIACMVLLLRGYAKNRVRLLLWSGLGFAGFAVNNILLFVDLVLLPTRISLAMPRNAFALLGLLLLLYGLLWDMREGTRERRGEP</sequence>
<proteinExistence type="predicted"/>
<dbReference type="PATRIC" id="fig|52.7.peg.1708"/>
<accession>A0A0K1E9U2</accession>
<dbReference type="AlphaFoldDB" id="A0A0K1E9U2"/>
<keyword evidence="1" id="KW-1133">Transmembrane helix</keyword>
<dbReference type="EMBL" id="CP012159">
    <property type="protein sequence ID" value="AKT37457.1"/>
    <property type="molecule type" value="Genomic_DNA"/>
</dbReference>
<name>A0A0K1E9U2_CHOCO</name>
<dbReference type="InterPro" id="IPR046027">
    <property type="entry name" value="DUF5985"/>
</dbReference>
<evidence type="ECO:0000256" key="1">
    <source>
        <dbReference type="SAM" id="Phobius"/>
    </source>
</evidence>
<organism evidence="2 3">
    <name type="scientific">Chondromyces crocatus</name>
    <dbReference type="NCBI Taxonomy" id="52"/>
    <lineage>
        <taxon>Bacteria</taxon>
        <taxon>Pseudomonadati</taxon>
        <taxon>Myxococcota</taxon>
        <taxon>Polyangia</taxon>
        <taxon>Polyangiales</taxon>
        <taxon>Polyangiaceae</taxon>
        <taxon>Chondromyces</taxon>
    </lineage>
</organism>
<dbReference type="Pfam" id="PF19447">
    <property type="entry name" value="DUF5985"/>
    <property type="match status" value="1"/>
</dbReference>
<gene>
    <name evidence="2" type="ORF">CMC5_015980</name>
</gene>
<evidence type="ECO:0000313" key="3">
    <source>
        <dbReference type="Proteomes" id="UP000067626"/>
    </source>
</evidence>
<evidence type="ECO:0000313" key="2">
    <source>
        <dbReference type="EMBL" id="AKT37457.1"/>
    </source>
</evidence>
<keyword evidence="1" id="KW-0472">Membrane</keyword>
<feature type="transmembrane region" description="Helical" evidence="1">
    <location>
        <begin position="63"/>
        <end position="83"/>
    </location>
</feature>
<dbReference type="STRING" id="52.CMC5_015980"/>
<reference evidence="2 3" key="1">
    <citation type="submission" date="2015-07" db="EMBL/GenBank/DDBJ databases">
        <title>Genome analysis of myxobacterium Chondromyces crocatus Cm c5 reveals a high potential for natural compound synthesis and the genetic basis for the loss of fruiting body formation.</title>
        <authorList>
            <person name="Zaburannyi N."/>
            <person name="Bunk B."/>
            <person name="Maier J."/>
            <person name="Overmann J."/>
            <person name="Mueller R."/>
        </authorList>
    </citation>
    <scope>NUCLEOTIDE SEQUENCE [LARGE SCALE GENOMIC DNA]</scope>
    <source>
        <strain evidence="2 3">Cm c5</strain>
    </source>
</reference>
<keyword evidence="1" id="KW-0812">Transmembrane</keyword>